<proteinExistence type="inferred from homology"/>
<evidence type="ECO:0000256" key="4">
    <source>
        <dbReference type="ARBA" id="ARBA00022833"/>
    </source>
</evidence>
<organism evidence="8 9">
    <name type="scientific">Chroococcidiopsis cubana SAG 39.79</name>
    <dbReference type="NCBI Taxonomy" id="388085"/>
    <lineage>
        <taxon>Bacteria</taxon>
        <taxon>Bacillati</taxon>
        <taxon>Cyanobacteriota</taxon>
        <taxon>Cyanophyceae</taxon>
        <taxon>Chroococcidiopsidales</taxon>
        <taxon>Chroococcidiopsidaceae</taxon>
        <taxon>Chroococcidiopsis</taxon>
    </lineage>
</organism>
<dbReference type="RefSeq" id="WP_015152959.1">
    <property type="nucleotide sequence ID" value="NZ_JAVKZF010000002.1"/>
</dbReference>
<dbReference type="CDD" id="cd07333">
    <property type="entry name" value="M48C_bepA_like"/>
    <property type="match status" value="1"/>
</dbReference>
<evidence type="ECO:0000256" key="3">
    <source>
        <dbReference type="ARBA" id="ARBA00022801"/>
    </source>
</evidence>
<keyword evidence="3 6" id="KW-0378">Hydrolase</keyword>
<gene>
    <name evidence="8" type="ORF">DSM107010_63420</name>
</gene>
<dbReference type="GO" id="GO:0004222">
    <property type="term" value="F:metalloendopeptidase activity"/>
    <property type="evidence" value="ECO:0007669"/>
    <property type="project" value="InterPro"/>
</dbReference>
<name>A0AB37U9X9_9CYAN</name>
<keyword evidence="9" id="KW-1185">Reference proteome</keyword>
<evidence type="ECO:0000256" key="6">
    <source>
        <dbReference type="RuleBase" id="RU003983"/>
    </source>
</evidence>
<accession>A0AB37U9X9</accession>
<evidence type="ECO:0000313" key="8">
    <source>
        <dbReference type="EMBL" id="RUT02303.1"/>
    </source>
</evidence>
<dbReference type="PANTHER" id="PTHR22726">
    <property type="entry name" value="METALLOENDOPEPTIDASE OMA1"/>
    <property type="match status" value="1"/>
</dbReference>
<feature type="domain" description="Peptidase M48" evidence="7">
    <location>
        <begin position="95"/>
        <end position="263"/>
    </location>
</feature>
<evidence type="ECO:0000256" key="1">
    <source>
        <dbReference type="ARBA" id="ARBA00022670"/>
    </source>
</evidence>
<dbReference type="EMBL" id="RSCK01000113">
    <property type="protein sequence ID" value="RUT02303.1"/>
    <property type="molecule type" value="Genomic_DNA"/>
</dbReference>
<comment type="similarity">
    <text evidence="6">Belongs to the peptidase M48 family.</text>
</comment>
<dbReference type="Pfam" id="PF01435">
    <property type="entry name" value="Peptidase_M48"/>
    <property type="match status" value="1"/>
</dbReference>
<dbReference type="GO" id="GO:0016020">
    <property type="term" value="C:membrane"/>
    <property type="evidence" value="ECO:0007669"/>
    <property type="project" value="TreeGrafter"/>
</dbReference>
<dbReference type="InterPro" id="IPR051156">
    <property type="entry name" value="Mito/Outer_Membr_Metalloprot"/>
</dbReference>
<keyword evidence="4 6" id="KW-0862">Zinc</keyword>
<dbReference type="Gene3D" id="3.30.2010.10">
    <property type="entry name" value="Metalloproteases ('zincins'), catalytic domain"/>
    <property type="match status" value="1"/>
</dbReference>
<evidence type="ECO:0000313" key="9">
    <source>
        <dbReference type="Proteomes" id="UP000282574"/>
    </source>
</evidence>
<evidence type="ECO:0000259" key="7">
    <source>
        <dbReference type="Pfam" id="PF01435"/>
    </source>
</evidence>
<keyword evidence="5 6" id="KW-0482">Metalloprotease</keyword>
<dbReference type="GO" id="GO:0051603">
    <property type="term" value="P:proteolysis involved in protein catabolic process"/>
    <property type="evidence" value="ECO:0007669"/>
    <property type="project" value="TreeGrafter"/>
</dbReference>
<evidence type="ECO:0000256" key="2">
    <source>
        <dbReference type="ARBA" id="ARBA00022723"/>
    </source>
</evidence>
<keyword evidence="1 6" id="KW-0645">Protease</keyword>
<comment type="caution">
    <text evidence="8">The sequence shown here is derived from an EMBL/GenBank/DDBJ whole genome shotgun (WGS) entry which is preliminary data.</text>
</comment>
<dbReference type="AlphaFoldDB" id="A0AB37U9X9"/>
<reference evidence="8 9" key="1">
    <citation type="journal article" date="2019" name="Genome Biol. Evol.">
        <title>Day and night: Metabolic profiles and evolutionary relationships of six axenic non-marine cyanobacteria.</title>
        <authorList>
            <person name="Will S.E."/>
            <person name="Henke P."/>
            <person name="Boedeker C."/>
            <person name="Huang S."/>
            <person name="Brinkmann H."/>
            <person name="Rohde M."/>
            <person name="Jarek M."/>
            <person name="Friedl T."/>
            <person name="Seufert S."/>
            <person name="Schumacher M."/>
            <person name="Overmann J."/>
            <person name="Neumann-Schaal M."/>
            <person name="Petersen J."/>
        </authorList>
    </citation>
    <scope>NUCLEOTIDE SEQUENCE [LARGE SCALE GENOMIC DNA]</scope>
    <source>
        <strain evidence="8 9">SAG 39.79</strain>
    </source>
</reference>
<sequence>MAVSPNSRMIAISKFARRTCRTWYYPVLGSMAALSISAGSPEVALSVPWAELFQQGAQVVQLYRISDRDEVELGKQINQQLLSTQFQPVRDRALNDKVNRIGQKLAQTSSRPDIPYTFQVVKDKSINAFATAGGFVYVTTGLLEAVDNEAQLAGVLAHEIGHIAARHTVEQMRQTAIAQGLANAAGVDRNKVIALGVELGVRRPRSRQAEFEADRLGFENMQRAGYDRNQMIAFLEKLRNQSSIPAFLSTHPATSDRIARLQGDDDD</sequence>
<protein>
    <submittedName>
        <fullName evidence="8">Peptidase</fullName>
    </submittedName>
</protein>
<dbReference type="PANTHER" id="PTHR22726:SF1">
    <property type="entry name" value="METALLOENDOPEPTIDASE OMA1, MITOCHONDRIAL"/>
    <property type="match status" value="1"/>
</dbReference>
<comment type="cofactor">
    <cofactor evidence="6">
        <name>Zn(2+)</name>
        <dbReference type="ChEBI" id="CHEBI:29105"/>
    </cofactor>
    <text evidence="6">Binds 1 zinc ion per subunit.</text>
</comment>
<dbReference type="Proteomes" id="UP000282574">
    <property type="component" value="Unassembled WGS sequence"/>
</dbReference>
<evidence type="ECO:0000256" key="5">
    <source>
        <dbReference type="ARBA" id="ARBA00023049"/>
    </source>
</evidence>
<dbReference type="InterPro" id="IPR001915">
    <property type="entry name" value="Peptidase_M48"/>
</dbReference>
<keyword evidence="2" id="KW-0479">Metal-binding</keyword>
<dbReference type="GO" id="GO:0046872">
    <property type="term" value="F:metal ion binding"/>
    <property type="evidence" value="ECO:0007669"/>
    <property type="project" value="UniProtKB-KW"/>
</dbReference>